<dbReference type="InterPro" id="IPR036849">
    <property type="entry name" value="Enolase-like_C_sf"/>
</dbReference>
<dbReference type="InterPro" id="IPR013341">
    <property type="entry name" value="Mandelate_racemase_N_dom"/>
</dbReference>
<protein>
    <submittedName>
        <fullName evidence="3">Mandelate racemase/muconate lactonizing enzyme family protein</fullName>
    </submittedName>
</protein>
<dbReference type="AlphaFoldDB" id="A0AA41YWL4"/>
<accession>A0AA41YWL4</accession>
<dbReference type="SUPFAM" id="SSF51604">
    <property type="entry name" value="Enolase C-terminal domain-like"/>
    <property type="match status" value="1"/>
</dbReference>
<dbReference type="Pfam" id="PF02746">
    <property type="entry name" value="MR_MLE_N"/>
    <property type="match status" value="1"/>
</dbReference>
<evidence type="ECO:0000259" key="2">
    <source>
        <dbReference type="SMART" id="SM00922"/>
    </source>
</evidence>
<dbReference type="RefSeq" id="WP_264715524.1">
    <property type="nucleotide sequence ID" value="NZ_JAPDNT010000023.1"/>
</dbReference>
<keyword evidence="1" id="KW-0456">Lyase</keyword>
<dbReference type="Gene3D" id="3.30.390.10">
    <property type="entry name" value="Enolase-like, N-terminal domain"/>
    <property type="match status" value="1"/>
</dbReference>
<dbReference type="InterPro" id="IPR029017">
    <property type="entry name" value="Enolase-like_N"/>
</dbReference>
<organism evidence="3 4">
    <name type="scientific">Limobrevibacterium gyesilva</name>
    <dbReference type="NCBI Taxonomy" id="2991712"/>
    <lineage>
        <taxon>Bacteria</taxon>
        <taxon>Pseudomonadati</taxon>
        <taxon>Pseudomonadota</taxon>
        <taxon>Alphaproteobacteria</taxon>
        <taxon>Acetobacterales</taxon>
        <taxon>Acetobacteraceae</taxon>
        <taxon>Limobrevibacterium</taxon>
    </lineage>
</organism>
<proteinExistence type="predicted"/>
<evidence type="ECO:0000313" key="4">
    <source>
        <dbReference type="Proteomes" id="UP001165679"/>
    </source>
</evidence>
<reference evidence="3" key="2">
    <citation type="submission" date="2022-10" db="EMBL/GenBank/DDBJ databases">
        <authorList>
            <person name="Trinh H.N."/>
        </authorList>
    </citation>
    <scope>NUCLEOTIDE SEQUENCE</scope>
    <source>
        <strain evidence="3">RN2-1</strain>
    </source>
</reference>
<dbReference type="SUPFAM" id="SSF54826">
    <property type="entry name" value="Enolase N-terminal domain-like"/>
    <property type="match status" value="1"/>
</dbReference>
<dbReference type="Pfam" id="PF13378">
    <property type="entry name" value="MR_MLE_C"/>
    <property type="match status" value="1"/>
</dbReference>
<dbReference type="CDD" id="cd03316">
    <property type="entry name" value="MR_like"/>
    <property type="match status" value="1"/>
</dbReference>
<comment type="caution">
    <text evidence="3">The sequence shown here is derived from an EMBL/GenBank/DDBJ whole genome shotgun (WGS) entry which is preliminary data.</text>
</comment>
<evidence type="ECO:0000256" key="1">
    <source>
        <dbReference type="ARBA" id="ARBA00023239"/>
    </source>
</evidence>
<dbReference type="SMART" id="SM00922">
    <property type="entry name" value="MR_MLE"/>
    <property type="match status" value="1"/>
</dbReference>
<feature type="domain" description="Mandelate racemase/muconate lactonizing enzyme C-terminal" evidence="2">
    <location>
        <begin position="152"/>
        <end position="249"/>
    </location>
</feature>
<dbReference type="Proteomes" id="UP001165679">
    <property type="component" value="Unassembled WGS sequence"/>
</dbReference>
<dbReference type="InterPro" id="IPR034593">
    <property type="entry name" value="DgoD-like"/>
</dbReference>
<dbReference type="InterPro" id="IPR013342">
    <property type="entry name" value="Mandelate_racemase_C"/>
</dbReference>
<dbReference type="Gene3D" id="3.20.20.120">
    <property type="entry name" value="Enolase-like C-terminal domain"/>
    <property type="match status" value="1"/>
</dbReference>
<dbReference type="GO" id="GO:0016829">
    <property type="term" value="F:lyase activity"/>
    <property type="evidence" value="ECO:0007669"/>
    <property type="project" value="UniProtKB-KW"/>
</dbReference>
<name>A0AA41YWL4_9PROT</name>
<dbReference type="EMBL" id="JAPDNT010000023">
    <property type="protein sequence ID" value="MCW3476697.1"/>
    <property type="molecule type" value="Genomic_DNA"/>
</dbReference>
<keyword evidence="4" id="KW-1185">Reference proteome</keyword>
<sequence>MQIVAVETFAFRRLMDGRHFNPSTRWHERRAPLVRITTRDGLRGLGEGWCEQEAIEAFHAQIRQAAPLLLGADARETDDIWQSLRALPADPPWAGAAAAAAVDMALWDLRAQREEAPLFRLLCANQGRGNHARASYVPVYASGGLYADGKTEEHLAAEMRGYAERGFTAMKMKIGALSLEADMARVAAVRNALGDDATIIVDALGRLDRDCAPAWARRLAALGVRHIQTPLPATDVEGLAALNQAGPLRVIAGEAAFRPTVFQALAGAVDWLQFNPGLTGIAGALCLPQGPHLSPQCHATAVLQAACLHIGAGCGAVACEFHMFHNHMHDILPAPMRQVTGGCIALDDRPGLGIDAELLDSQPGISRVWSASV</sequence>
<dbReference type="PANTHER" id="PTHR48080:SF2">
    <property type="entry name" value="D-GALACTONATE DEHYDRATASE"/>
    <property type="match status" value="1"/>
</dbReference>
<gene>
    <name evidence="3" type="ORF">OL599_19205</name>
</gene>
<dbReference type="PANTHER" id="PTHR48080">
    <property type="entry name" value="D-GALACTONATE DEHYDRATASE-RELATED"/>
    <property type="match status" value="1"/>
</dbReference>
<evidence type="ECO:0000313" key="3">
    <source>
        <dbReference type="EMBL" id="MCW3476697.1"/>
    </source>
</evidence>
<dbReference type="InterPro" id="IPR029065">
    <property type="entry name" value="Enolase_C-like"/>
</dbReference>
<reference evidence="3" key="1">
    <citation type="submission" date="2022-09" db="EMBL/GenBank/DDBJ databases">
        <title>Rhodovastum sp. nov. RN2-1 isolated from soil in Seongnam, South Korea.</title>
        <authorList>
            <person name="Le N.T."/>
        </authorList>
    </citation>
    <scope>NUCLEOTIDE SEQUENCE</scope>
    <source>
        <strain evidence="3">RN2-1</strain>
    </source>
</reference>